<sequence length="85" mass="9901">MVNRTNWNSLALGRRLTRLKTAQEEGETGLEAEIAEIESTRAEQIRAKNTELIRKRRAEEAELEERARQTQLPSSDDRRFEGLYL</sequence>
<evidence type="ECO:0000313" key="3">
    <source>
        <dbReference type="Proteomes" id="UP000193685"/>
    </source>
</evidence>
<dbReference type="RefSeq" id="XP_040721798.1">
    <property type="nucleotide sequence ID" value="XM_040870299.1"/>
</dbReference>
<feature type="compositionally biased region" description="Basic and acidic residues" evidence="1">
    <location>
        <begin position="59"/>
        <end position="68"/>
    </location>
</feature>
<feature type="region of interest" description="Disordered" evidence="1">
    <location>
        <begin position="59"/>
        <end position="85"/>
    </location>
</feature>
<proteinExistence type="predicted"/>
<evidence type="ECO:0000313" key="2">
    <source>
        <dbReference type="EMBL" id="ORY73205.1"/>
    </source>
</evidence>
<evidence type="ECO:0008006" key="4">
    <source>
        <dbReference type="Google" id="ProtNLM"/>
    </source>
</evidence>
<evidence type="ECO:0000256" key="1">
    <source>
        <dbReference type="SAM" id="MobiDB-lite"/>
    </source>
</evidence>
<keyword evidence="3" id="KW-1185">Reference proteome</keyword>
<dbReference type="AlphaFoldDB" id="A0A1Y2EQU4"/>
<protein>
    <recommendedName>
        <fullName evidence="4">Flagellar FliJ protein</fullName>
    </recommendedName>
</protein>
<dbReference type="EMBL" id="MCFI01000037">
    <property type="protein sequence ID" value="ORY73205.1"/>
    <property type="molecule type" value="Genomic_DNA"/>
</dbReference>
<accession>A0A1Y2EQU4</accession>
<comment type="caution">
    <text evidence="2">The sequence shown here is derived from an EMBL/GenBank/DDBJ whole genome shotgun (WGS) entry which is preliminary data.</text>
</comment>
<dbReference type="Proteomes" id="UP000193685">
    <property type="component" value="Unassembled WGS sequence"/>
</dbReference>
<reference evidence="2 3" key="1">
    <citation type="submission" date="2016-07" db="EMBL/GenBank/DDBJ databases">
        <title>Pervasive Adenine N6-methylation of Active Genes in Fungi.</title>
        <authorList>
            <consortium name="DOE Joint Genome Institute"/>
            <person name="Mondo S.J."/>
            <person name="Dannebaum R.O."/>
            <person name="Kuo R.C."/>
            <person name="Labutti K."/>
            <person name="Haridas S."/>
            <person name="Kuo A."/>
            <person name="Salamov A."/>
            <person name="Ahrendt S.R."/>
            <person name="Lipzen A."/>
            <person name="Sullivan W."/>
            <person name="Andreopoulos W.B."/>
            <person name="Clum A."/>
            <person name="Lindquist E."/>
            <person name="Daum C."/>
            <person name="Ramamoorthy G.K."/>
            <person name="Gryganskyi A."/>
            <person name="Culley D."/>
            <person name="Magnuson J.K."/>
            <person name="James T.Y."/>
            <person name="O'Malley M.A."/>
            <person name="Stajich J.E."/>
            <person name="Spatafora J.W."/>
            <person name="Visel A."/>
            <person name="Grigoriev I.V."/>
        </authorList>
    </citation>
    <scope>NUCLEOTIDE SEQUENCE [LARGE SCALE GENOMIC DNA]</scope>
    <source>
        <strain evidence="2 3">12-1054</strain>
    </source>
</reference>
<feature type="compositionally biased region" description="Basic and acidic residues" evidence="1">
    <location>
        <begin position="75"/>
        <end position="85"/>
    </location>
</feature>
<dbReference type="GeneID" id="63786898"/>
<organism evidence="2 3">
    <name type="scientific">Protomyces lactucae-debilis</name>
    <dbReference type="NCBI Taxonomy" id="2754530"/>
    <lineage>
        <taxon>Eukaryota</taxon>
        <taxon>Fungi</taxon>
        <taxon>Dikarya</taxon>
        <taxon>Ascomycota</taxon>
        <taxon>Taphrinomycotina</taxon>
        <taxon>Taphrinomycetes</taxon>
        <taxon>Taphrinales</taxon>
        <taxon>Protomycetaceae</taxon>
        <taxon>Protomyces</taxon>
    </lineage>
</organism>
<gene>
    <name evidence="2" type="ORF">BCR37DRAFT_384833</name>
</gene>
<name>A0A1Y2EQU4_PROLT</name>